<dbReference type="Pfam" id="PF01612">
    <property type="entry name" value="DNA_pol_A_exo1"/>
    <property type="match status" value="1"/>
</dbReference>
<sequence>MVLLGPLFYYSSDEEEEEEKQEEEEDIHTSERHDLTTNHLTRIFNVTFFGKSITTTVTSKPSEIRKWIYSSLYYSRRNRHNLVVGLGVQWFPNTYGSDNDPAETLQICIGTGCLIIQLTHTPYVPKILRRFLANEKITFVGIWNYCDNSKLMKSEHQLFVSRLINLSEFGIQKESSSGSMENLVRAHLGFNGVRKDGNIGRSNWNAKNLSVDQVQYATVDAHASFEIGKKLGAWRFED</sequence>
<reference evidence="5 6" key="1">
    <citation type="journal article" date="2018" name="Science">
        <title>The opium poppy genome and morphinan production.</title>
        <authorList>
            <person name="Guo L."/>
            <person name="Winzer T."/>
            <person name="Yang X."/>
            <person name="Li Y."/>
            <person name="Ning Z."/>
            <person name="He Z."/>
            <person name="Teodor R."/>
            <person name="Lu Y."/>
            <person name="Bowser T.A."/>
            <person name="Graham I.A."/>
            <person name="Ye K."/>
        </authorList>
    </citation>
    <scope>NUCLEOTIDE SEQUENCE [LARGE SCALE GENOMIC DNA]</scope>
    <source>
        <strain evidence="6">cv. HN1</strain>
        <tissue evidence="5">Leaves</tissue>
    </source>
</reference>
<accession>A0A4Y7IT84</accession>
<dbReference type="OMA" id="AYVCFEL"/>
<dbReference type="InterPro" id="IPR036397">
    <property type="entry name" value="RNaseH_sf"/>
</dbReference>
<feature type="region of interest" description="Disordered" evidence="3">
    <location>
        <begin position="13"/>
        <end position="32"/>
    </location>
</feature>
<keyword evidence="6" id="KW-1185">Reference proteome</keyword>
<evidence type="ECO:0000313" key="5">
    <source>
        <dbReference type="EMBL" id="RZC51000.1"/>
    </source>
</evidence>
<dbReference type="GO" id="GO:0006139">
    <property type="term" value="P:nucleobase-containing compound metabolic process"/>
    <property type="evidence" value="ECO:0007669"/>
    <property type="project" value="InterPro"/>
</dbReference>
<feature type="domain" description="3'-5' exonuclease" evidence="4">
    <location>
        <begin position="104"/>
        <end position="231"/>
    </location>
</feature>
<keyword evidence="2" id="KW-0378">Hydrolase</keyword>
<dbReference type="InterPro" id="IPR051132">
    <property type="entry name" value="3-5_Exonuclease_domain"/>
</dbReference>
<dbReference type="GO" id="GO:0005634">
    <property type="term" value="C:nucleus"/>
    <property type="evidence" value="ECO:0007669"/>
    <property type="project" value="TreeGrafter"/>
</dbReference>
<protein>
    <recommendedName>
        <fullName evidence="4">3'-5' exonuclease domain-containing protein</fullName>
    </recommendedName>
</protein>
<dbReference type="Proteomes" id="UP000316621">
    <property type="component" value="Chromosome 2"/>
</dbReference>
<dbReference type="GO" id="GO:0008408">
    <property type="term" value="F:3'-5' exonuclease activity"/>
    <property type="evidence" value="ECO:0007669"/>
    <property type="project" value="InterPro"/>
</dbReference>
<proteinExistence type="predicted"/>
<evidence type="ECO:0000259" key="4">
    <source>
        <dbReference type="Pfam" id="PF01612"/>
    </source>
</evidence>
<dbReference type="Gramene" id="RZC51000">
    <property type="protein sequence ID" value="RZC51000"/>
    <property type="gene ID" value="C5167_019418"/>
</dbReference>
<dbReference type="AlphaFoldDB" id="A0A4Y7IT84"/>
<dbReference type="Gene3D" id="3.30.420.10">
    <property type="entry name" value="Ribonuclease H-like superfamily/Ribonuclease H"/>
    <property type="match status" value="1"/>
</dbReference>
<feature type="compositionally biased region" description="Acidic residues" evidence="3">
    <location>
        <begin position="13"/>
        <end position="26"/>
    </location>
</feature>
<dbReference type="SUPFAM" id="SSF53098">
    <property type="entry name" value="Ribonuclease H-like"/>
    <property type="match status" value="1"/>
</dbReference>
<dbReference type="EMBL" id="CM010716">
    <property type="protein sequence ID" value="RZC51000.1"/>
    <property type="molecule type" value="Genomic_DNA"/>
</dbReference>
<dbReference type="OrthoDB" id="10261556at2759"/>
<dbReference type="PANTHER" id="PTHR13620:SF59">
    <property type="entry name" value="POLYNUCLEOTIDYL TRANSFERASE, RIBONUCLEASE H-LIKE SUPERFAMILY PROTEIN"/>
    <property type="match status" value="1"/>
</dbReference>
<keyword evidence="1" id="KW-0540">Nuclease</keyword>
<dbReference type="PANTHER" id="PTHR13620">
    <property type="entry name" value="3-5 EXONUCLEASE"/>
    <property type="match status" value="1"/>
</dbReference>
<evidence type="ECO:0000256" key="1">
    <source>
        <dbReference type="ARBA" id="ARBA00022722"/>
    </source>
</evidence>
<dbReference type="InterPro" id="IPR012337">
    <property type="entry name" value="RNaseH-like_sf"/>
</dbReference>
<gene>
    <name evidence="5" type="ORF">C5167_019418</name>
</gene>
<evidence type="ECO:0000313" key="6">
    <source>
        <dbReference type="Proteomes" id="UP000316621"/>
    </source>
</evidence>
<dbReference type="GO" id="GO:0005737">
    <property type="term" value="C:cytoplasm"/>
    <property type="evidence" value="ECO:0007669"/>
    <property type="project" value="TreeGrafter"/>
</dbReference>
<dbReference type="STRING" id="3469.A0A4Y7IT84"/>
<organism evidence="5 6">
    <name type="scientific">Papaver somniferum</name>
    <name type="common">Opium poppy</name>
    <dbReference type="NCBI Taxonomy" id="3469"/>
    <lineage>
        <taxon>Eukaryota</taxon>
        <taxon>Viridiplantae</taxon>
        <taxon>Streptophyta</taxon>
        <taxon>Embryophyta</taxon>
        <taxon>Tracheophyta</taxon>
        <taxon>Spermatophyta</taxon>
        <taxon>Magnoliopsida</taxon>
        <taxon>Ranunculales</taxon>
        <taxon>Papaveraceae</taxon>
        <taxon>Papaveroideae</taxon>
        <taxon>Papaver</taxon>
    </lineage>
</organism>
<dbReference type="CDD" id="cd06141">
    <property type="entry name" value="WRN_exo"/>
    <property type="match status" value="1"/>
</dbReference>
<name>A0A4Y7IT84_PAPSO</name>
<dbReference type="GO" id="GO:0003676">
    <property type="term" value="F:nucleic acid binding"/>
    <property type="evidence" value="ECO:0007669"/>
    <property type="project" value="InterPro"/>
</dbReference>
<evidence type="ECO:0000256" key="3">
    <source>
        <dbReference type="SAM" id="MobiDB-lite"/>
    </source>
</evidence>
<dbReference type="InterPro" id="IPR002562">
    <property type="entry name" value="3'-5'_exonuclease_dom"/>
</dbReference>
<evidence type="ECO:0000256" key="2">
    <source>
        <dbReference type="ARBA" id="ARBA00022801"/>
    </source>
</evidence>